<evidence type="ECO:0000256" key="1">
    <source>
        <dbReference type="SAM" id="SignalP"/>
    </source>
</evidence>
<feature type="domain" description="Organic solvent tolerance-like N-terminal" evidence="2">
    <location>
        <begin position="41"/>
        <end position="183"/>
    </location>
</feature>
<name>A0A7H0VDE2_9FLAO</name>
<dbReference type="AlphaFoldDB" id="A0A7H0VDE2"/>
<evidence type="ECO:0000313" key="3">
    <source>
        <dbReference type="EMBL" id="QNR23740.1"/>
    </source>
</evidence>
<proteinExistence type="predicted"/>
<keyword evidence="4" id="KW-1185">Reference proteome</keyword>
<feature type="chain" id="PRO_5028817761" description="Organic solvent tolerance-like N-terminal domain-containing protein" evidence="1">
    <location>
        <begin position="23"/>
        <end position="506"/>
    </location>
</feature>
<sequence length="506" mass="58135">MKNSLYKVLCLLLVFSFSELQAQEKRKTKRINYKADKQLSSTQAGKTRLFGNVQFEHEGALMDCDSAWYFKDENRIISFRNIEVNQGDSLFMWGDQLEYSGETRQAVVTGEEVKLKDKEMTLTTDRLRLDRNTNIAYYTTGGIVESDENTLLSHEGYYNSNFKVFSFKDSVILNNPQYTIYTDTMDYDSEAYIAYFFGPTTIISDSSKIYCENGRYNTQTDIAQFNKNAFIYDGPRYLTGDSLYYERAGEYGEAFHNVLIHDTLDHYLITGDYGEYFGVKDSAYVTGDPLYTVVDEEGDSLHVHGDTLYSSTHTDTLGNQSRLLQIFYGVRFMRKDMQGTCDSLSYSTLDSTFRMYKDPIMWDDSTQITGDTIYLLTANDKPDTLKVLTNAFMVSQTDSIRYNQVKGRQMLGKFGNGELRKVYVNGNGEAIYYPKEEDGSYLGMNRSICSRILIILKDSEVKRITWIGKPEGVMHPIDKIPADRKILDGFKPRFDERPLSKADLFK</sequence>
<dbReference type="InterPro" id="IPR005653">
    <property type="entry name" value="OstA-like_N"/>
</dbReference>
<gene>
    <name evidence="3" type="ORF">H4K34_15375</name>
</gene>
<accession>A0A7H0VDE2</accession>
<dbReference type="Proteomes" id="UP000516305">
    <property type="component" value="Chromosome"/>
</dbReference>
<evidence type="ECO:0000313" key="4">
    <source>
        <dbReference type="Proteomes" id="UP000516305"/>
    </source>
</evidence>
<feature type="signal peptide" evidence="1">
    <location>
        <begin position="1"/>
        <end position="22"/>
    </location>
</feature>
<dbReference type="KEGG" id="chyd:H4K34_15375"/>
<dbReference type="RefSeq" id="WP_210758275.1">
    <property type="nucleotide sequence ID" value="NZ_CP060139.1"/>
</dbReference>
<organism evidence="3 4">
    <name type="scientific">Croceimicrobium hydrocarbonivorans</name>
    <dbReference type="NCBI Taxonomy" id="2761580"/>
    <lineage>
        <taxon>Bacteria</taxon>
        <taxon>Pseudomonadati</taxon>
        <taxon>Bacteroidota</taxon>
        <taxon>Flavobacteriia</taxon>
        <taxon>Flavobacteriales</taxon>
        <taxon>Owenweeksiaceae</taxon>
        <taxon>Croceimicrobium</taxon>
    </lineage>
</organism>
<protein>
    <recommendedName>
        <fullName evidence="2">Organic solvent tolerance-like N-terminal domain-containing protein</fullName>
    </recommendedName>
</protein>
<reference evidence="3 4" key="1">
    <citation type="submission" date="2020-08" db="EMBL/GenBank/DDBJ databases">
        <title>Croceimicrobium hydrocarbonivorans gen. nov., sp. nov., a novel marine bacterium isolated from a bacterial consortium that degrades polyethylene terephthalate.</title>
        <authorList>
            <person name="Liu R."/>
        </authorList>
    </citation>
    <scope>NUCLEOTIDE SEQUENCE [LARGE SCALE GENOMIC DNA]</scope>
    <source>
        <strain evidence="3 4">A20-9</strain>
    </source>
</reference>
<dbReference type="EMBL" id="CP060139">
    <property type="protein sequence ID" value="QNR23740.1"/>
    <property type="molecule type" value="Genomic_DNA"/>
</dbReference>
<dbReference type="Gene3D" id="2.60.450.10">
    <property type="entry name" value="Lipopolysaccharide (LPS) transport protein A like domain"/>
    <property type="match status" value="3"/>
</dbReference>
<evidence type="ECO:0000259" key="2">
    <source>
        <dbReference type="Pfam" id="PF13100"/>
    </source>
</evidence>
<dbReference type="Pfam" id="PF13100">
    <property type="entry name" value="OstA_2"/>
    <property type="match status" value="1"/>
</dbReference>
<keyword evidence="1" id="KW-0732">Signal</keyword>